<dbReference type="EMBL" id="JNAM01000013">
    <property type="protein sequence ID" value="KGF96388.1"/>
    <property type="molecule type" value="Genomic_DNA"/>
</dbReference>
<dbReference type="GO" id="GO:0009523">
    <property type="term" value="C:photosystem II"/>
    <property type="evidence" value="ECO:0007669"/>
    <property type="project" value="TreeGrafter"/>
</dbReference>
<dbReference type="eggNOG" id="ENOG502Z87P">
    <property type="taxonomic scope" value="Bacteria"/>
</dbReference>
<keyword evidence="1" id="KW-0793">Thylakoid</keyword>
<protein>
    <submittedName>
        <fullName evidence="3">Photosystem II protein D1 (PsbA)</fullName>
    </submittedName>
</protein>
<dbReference type="InterPro" id="IPR036854">
    <property type="entry name" value="Photo_II_D1/D2_sf"/>
</dbReference>
<gene>
    <name evidence="3" type="ORF">EU96_1913</name>
    <name evidence="2" type="ORF">EU96_1930</name>
</gene>
<dbReference type="AlphaFoldDB" id="A0A0A2A7J8"/>
<dbReference type="Proteomes" id="UP000030445">
    <property type="component" value="Unassembled WGS sequence"/>
</dbReference>
<name>A0A0A2A7J8_PROMR</name>
<evidence type="ECO:0000313" key="4">
    <source>
        <dbReference type="Proteomes" id="UP000030445"/>
    </source>
</evidence>
<comment type="caution">
    <text evidence="3">The sequence shown here is derived from an EMBL/GenBank/DDBJ whole genome shotgun (WGS) entry which is preliminary data.</text>
</comment>
<accession>A0A0A2A7J8</accession>
<dbReference type="STRING" id="74545.EU96_1913"/>
<evidence type="ECO:0000256" key="1">
    <source>
        <dbReference type="ARBA" id="ARBA00023078"/>
    </source>
</evidence>
<reference evidence="3" key="2">
    <citation type="journal article" date="2014" name="Sci. Data">
        <title>Genomes of diverse isolates of the marine cyanobacterium Prochlorococcus.</title>
        <authorList>
            <person name="Biller S."/>
            <person name="Berube P."/>
            <person name="Thompson J."/>
            <person name="Kelly L."/>
            <person name="Roggensack S."/>
            <person name="Awad L."/>
            <person name="Roache-Johnson K."/>
            <person name="Ding H."/>
            <person name="Giovannoni S.J."/>
            <person name="Moore L.R."/>
            <person name="Chisholm S.W."/>
        </authorList>
    </citation>
    <scope>NUCLEOTIDE SEQUENCE</scope>
    <source>
        <strain evidence="3">MIT 9302</strain>
    </source>
</reference>
<sequence>MAFNLNGFNFNQSVVDANGKIVPTWGDVLNRANLGMEVMHERNAHNFPLDLAAAESTTVALSAPAIG</sequence>
<dbReference type="SUPFAM" id="SSF81483">
    <property type="entry name" value="Bacterial photosystem II reaction centre, L and M subunits"/>
    <property type="match status" value="1"/>
</dbReference>
<proteinExistence type="predicted"/>
<dbReference type="GO" id="GO:0009772">
    <property type="term" value="P:photosynthetic electron transport in photosystem II"/>
    <property type="evidence" value="ECO:0007669"/>
    <property type="project" value="InterPro"/>
</dbReference>
<organism evidence="3 4">
    <name type="scientific">Prochlorococcus marinus str. MIT 9302</name>
    <dbReference type="NCBI Taxonomy" id="74545"/>
    <lineage>
        <taxon>Bacteria</taxon>
        <taxon>Bacillati</taxon>
        <taxon>Cyanobacteriota</taxon>
        <taxon>Cyanophyceae</taxon>
        <taxon>Synechococcales</taxon>
        <taxon>Prochlorococcaceae</taxon>
        <taxon>Prochlorococcus</taxon>
    </lineage>
</organism>
<dbReference type="PANTHER" id="PTHR33149:SF12">
    <property type="entry name" value="PHOTOSYSTEM II D2 PROTEIN"/>
    <property type="match status" value="1"/>
</dbReference>
<dbReference type="InterPro" id="IPR055266">
    <property type="entry name" value="D1/D2"/>
</dbReference>
<evidence type="ECO:0000313" key="2">
    <source>
        <dbReference type="EMBL" id="KGF96187.1"/>
    </source>
</evidence>
<reference evidence="4" key="1">
    <citation type="journal article" date="2014" name="Sci. Data">
        <title>Genomes of diverse isolates of the marine cyanobacterium Prochlorococcus.</title>
        <authorList>
            <person name="Biller S."/>
            <person name="Berube P."/>
            <person name="Thompson J."/>
            <person name="Kelly L."/>
            <person name="Roggensack S."/>
            <person name="Awad L."/>
            <person name="Roache-Johnson K."/>
            <person name="Ding H."/>
            <person name="Giovannoni S.J."/>
            <person name="Moore L.R."/>
            <person name="Chisholm S.W."/>
        </authorList>
    </citation>
    <scope>NUCLEOTIDE SEQUENCE [LARGE SCALE GENOMIC DNA]</scope>
    <source>
        <strain evidence="4">MIT 9302</strain>
    </source>
</reference>
<dbReference type="EMBL" id="JNAM01000014">
    <property type="protein sequence ID" value="KGF96187.1"/>
    <property type="molecule type" value="Genomic_DNA"/>
</dbReference>
<evidence type="ECO:0000313" key="3">
    <source>
        <dbReference type="EMBL" id="KGF96388.1"/>
    </source>
</evidence>
<dbReference type="PANTHER" id="PTHR33149">
    <property type="entry name" value="PHOTOSYSTEM II PROTEIN D1"/>
    <property type="match status" value="1"/>
</dbReference>